<feature type="region of interest" description="Disordered" evidence="7">
    <location>
        <begin position="103"/>
        <end position="127"/>
    </location>
</feature>
<dbReference type="AlphaFoldDB" id="A0AAD9JBG4"/>
<feature type="compositionally biased region" description="Basic and acidic residues" evidence="7">
    <location>
        <begin position="703"/>
        <end position="714"/>
    </location>
</feature>
<name>A0AAD9JBG4_9ANNE</name>
<dbReference type="GO" id="GO:0070840">
    <property type="term" value="F:dynein complex binding"/>
    <property type="evidence" value="ECO:0007669"/>
    <property type="project" value="TreeGrafter"/>
</dbReference>
<keyword evidence="9" id="KW-1185">Reference proteome</keyword>
<keyword evidence="3" id="KW-0433">Leucine-rich repeat</keyword>
<dbReference type="GO" id="GO:0005930">
    <property type="term" value="C:axoneme"/>
    <property type="evidence" value="ECO:0007669"/>
    <property type="project" value="TreeGrafter"/>
</dbReference>
<dbReference type="InterPro" id="IPR001611">
    <property type="entry name" value="Leu-rich_rpt"/>
</dbReference>
<dbReference type="EMBL" id="JAODUP010000449">
    <property type="protein sequence ID" value="KAK2149511.1"/>
    <property type="molecule type" value="Genomic_DNA"/>
</dbReference>
<sequence length="786" mass="88780">MPLIEEITDEQVKMASLKIEDINIDIAAKVASTSGTDCKVKTSVGQDTQLQTTSTSILIEAISDSKDNEPNDSDINRSNDVSTRTDEQNNVCVSSRVLIETLDNSERATDSSDAKDSMMDKPGDSNVSSSILIEAIDDIEKKKMDNTDTNKGDNAEGATEDKSCEIVVEKQDVSSELAHSVNDTNRTVEDDDINDENINKTKVNMAEEKGTPNMRQKEGKEKTNSNWPRLTKEFLRDHCKKMKLYITPRLNDVLYLHYKGFYKIENLEEYTGLKCLWLESNGLKTIENLDNQKELRCLYLHQNLISKLENLQSLENLDTLNVCNNLITKIENLACLPRLHTLQITHNKLTSASDIEDLGECPELSIVDLSHNKLDDPAIVDIFEKMPSLRVLMLTGNPVIRKIPNYRKTLIVRLKNLQHLDDRPVFPKDRACAEAWYTGGKEAEKAERDLWINRERKRIKDSVDALLEIRNKAEAQRREAELKQQAEDEGRPTDNIKVQPGDVDWLFGDKEQQESKKEKETRKVDTEAAEDLTYITASRQEEGDADSGIFSSQKSTKTNMDIFVVENQLKPAACDRSGDKVLITEMAEQESIEIINPETKLSDDIDDIPDLEDVDVSELQQEDEITSYCPKIEVLDDDSDTEDHPPNPSEGWTHIVIEDENHRTENVSNSITAEGHSNTTSTKDDALEGPTADEFSISESPSEDQREHPIDSKSARILVELQEISQSAPYRTGRLDDTQQTTEEETGRAKEEIIEERLMEITNVNKSTAKNDAKLMDVDDELEGLD</sequence>
<evidence type="ECO:0008006" key="10">
    <source>
        <dbReference type="Google" id="ProtNLM"/>
    </source>
</evidence>
<dbReference type="PROSITE" id="PS51450">
    <property type="entry name" value="LRR"/>
    <property type="match status" value="3"/>
</dbReference>
<dbReference type="PANTHER" id="PTHR45973:SF9">
    <property type="entry name" value="LEUCINE-RICH REPEAT-CONTAINING PROTEIN 46"/>
    <property type="match status" value="1"/>
</dbReference>
<feature type="region of interest" description="Disordered" evidence="7">
    <location>
        <begin position="64"/>
        <end position="88"/>
    </location>
</feature>
<feature type="compositionally biased region" description="Basic and acidic residues" evidence="7">
    <location>
        <begin position="64"/>
        <end position="87"/>
    </location>
</feature>
<dbReference type="FunFam" id="3.80.10.10:FF:000331">
    <property type="entry name" value="Dynein assembly factor 1, axonemal homolog"/>
    <property type="match status" value="1"/>
</dbReference>
<comment type="similarity">
    <text evidence="2">Belongs to the DNAAF1 family.</text>
</comment>
<dbReference type="Proteomes" id="UP001208570">
    <property type="component" value="Unassembled WGS sequence"/>
</dbReference>
<dbReference type="PANTHER" id="PTHR45973">
    <property type="entry name" value="PROTEIN PHOSPHATASE 1 REGULATORY SUBUNIT SDS22-RELATED"/>
    <property type="match status" value="1"/>
</dbReference>
<evidence type="ECO:0000256" key="1">
    <source>
        <dbReference type="ARBA" id="ARBA00004138"/>
    </source>
</evidence>
<comment type="caution">
    <text evidence="8">The sequence shown here is derived from an EMBL/GenBank/DDBJ whole genome shotgun (WGS) entry which is preliminary data.</text>
</comment>
<feature type="compositionally biased region" description="Basic and acidic residues" evidence="7">
    <location>
        <begin position="656"/>
        <end position="665"/>
    </location>
</feature>
<dbReference type="Pfam" id="PF14580">
    <property type="entry name" value="LRR_9"/>
    <property type="match status" value="1"/>
</dbReference>
<feature type="compositionally biased region" description="Polar residues" evidence="7">
    <location>
        <begin position="666"/>
        <end position="681"/>
    </location>
</feature>
<evidence type="ECO:0000256" key="3">
    <source>
        <dbReference type="ARBA" id="ARBA00022614"/>
    </source>
</evidence>
<evidence type="ECO:0000256" key="2">
    <source>
        <dbReference type="ARBA" id="ARBA00006453"/>
    </source>
</evidence>
<evidence type="ECO:0000313" key="8">
    <source>
        <dbReference type="EMBL" id="KAK2149511.1"/>
    </source>
</evidence>
<feature type="region of interest" description="Disordered" evidence="7">
    <location>
        <begin position="767"/>
        <end position="786"/>
    </location>
</feature>
<evidence type="ECO:0000313" key="9">
    <source>
        <dbReference type="Proteomes" id="UP001208570"/>
    </source>
</evidence>
<dbReference type="FunFam" id="3.80.10.10:FF:000166">
    <property type="entry name" value="Dynein assembly factor 1, axonemal"/>
    <property type="match status" value="1"/>
</dbReference>
<evidence type="ECO:0000256" key="4">
    <source>
        <dbReference type="ARBA" id="ARBA00022737"/>
    </source>
</evidence>
<protein>
    <recommendedName>
        <fullName evidence="10">Dynein assembly factor 1, axonemal homolog</fullName>
    </recommendedName>
</protein>
<feature type="compositionally biased region" description="Basic and acidic residues" evidence="7">
    <location>
        <begin position="104"/>
        <end position="123"/>
    </location>
</feature>
<proteinExistence type="inferred from homology"/>
<keyword evidence="4" id="KW-0677">Repeat</keyword>
<dbReference type="GO" id="GO:0035082">
    <property type="term" value="P:axoneme assembly"/>
    <property type="evidence" value="ECO:0007669"/>
    <property type="project" value="TreeGrafter"/>
</dbReference>
<feature type="region of interest" description="Disordered" evidence="7">
    <location>
        <begin position="614"/>
        <end position="748"/>
    </location>
</feature>
<feature type="region of interest" description="Disordered" evidence="7">
    <location>
        <begin position="478"/>
        <end position="501"/>
    </location>
</feature>
<accession>A0AAD9JBG4</accession>
<evidence type="ECO:0000256" key="6">
    <source>
        <dbReference type="ARBA" id="ARBA00023273"/>
    </source>
</evidence>
<keyword evidence="6" id="KW-0966">Cell projection</keyword>
<comment type="subcellular location">
    <subcellularLocation>
        <location evidence="1">Cell projection</location>
        <location evidence="1">Cilium</location>
    </subcellularLocation>
</comment>
<dbReference type="SMART" id="SM00365">
    <property type="entry name" value="LRR_SD22"/>
    <property type="match status" value="4"/>
</dbReference>
<dbReference type="InterPro" id="IPR050576">
    <property type="entry name" value="Cilia_flagella_integrity"/>
</dbReference>
<reference evidence="8" key="1">
    <citation type="journal article" date="2023" name="Mol. Biol. Evol.">
        <title>Third-Generation Sequencing Reveals the Adaptive Role of the Epigenome in Three Deep-Sea Polychaetes.</title>
        <authorList>
            <person name="Perez M."/>
            <person name="Aroh O."/>
            <person name="Sun Y."/>
            <person name="Lan Y."/>
            <person name="Juniper S.K."/>
            <person name="Young C.R."/>
            <person name="Angers B."/>
            <person name="Qian P.Y."/>
        </authorList>
    </citation>
    <scope>NUCLEOTIDE SEQUENCE</scope>
    <source>
        <strain evidence="8">P08H-3</strain>
    </source>
</reference>
<organism evidence="8 9">
    <name type="scientific">Paralvinella palmiformis</name>
    <dbReference type="NCBI Taxonomy" id="53620"/>
    <lineage>
        <taxon>Eukaryota</taxon>
        <taxon>Metazoa</taxon>
        <taxon>Spiralia</taxon>
        <taxon>Lophotrochozoa</taxon>
        <taxon>Annelida</taxon>
        <taxon>Polychaeta</taxon>
        <taxon>Sedentaria</taxon>
        <taxon>Canalipalpata</taxon>
        <taxon>Terebellida</taxon>
        <taxon>Terebelliformia</taxon>
        <taxon>Alvinellidae</taxon>
        <taxon>Paralvinella</taxon>
    </lineage>
</organism>
<evidence type="ECO:0000256" key="5">
    <source>
        <dbReference type="ARBA" id="ARBA00023069"/>
    </source>
</evidence>
<feature type="compositionally biased region" description="Basic and acidic residues" evidence="7">
    <location>
        <begin position="478"/>
        <end position="494"/>
    </location>
</feature>
<feature type="compositionally biased region" description="Acidic residues" evidence="7">
    <location>
        <begin position="614"/>
        <end position="625"/>
    </location>
</feature>
<evidence type="ECO:0000256" key="7">
    <source>
        <dbReference type="SAM" id="MobiDB-lite"/>
    </source>
</evidence>
<dbReference type="InterPro" id="IPR032675">
    <property type="entry name" value="LRR_dom_sf"/>
</dbReference>
<gene>
    <name evidence="8" type="ORF">LSH36_449g04022</name>
</gene>
<dbReference type="Gene3D" id="3.80.10.10">
    <property type="entry name" value="Ribonuclease Inhibitor"/>
    <property type="match status" value="2"/>
</dbReference>
<keyword evidence="5" id="KW-0969">Cilium</keyword>
<dbReference type="SUPFAM" id="SSF52075">
    <property type="entry name" value="Outer arm dynein light chain 1"/>
    <property type="match status" value="1"/>
</dbReference>